<keyword evidence="4 10" id="KW-0347">Helicase</keyword>
<dbReference type="Gene3D" id="3.40.50.300">
    <property type="entry name" value="P-loop containing nucleotide triphosphate hydrolases"/>
    <property type="match status" value="2"/>
</dbReference>
<comment type="catalytic activity">
    <reaction evidence="9">
        <text>ATP + H2O = ADP + phosphate + H(+)</text>
        <dbReference type="Rhea" id="RHEA:13065"/>
        <dbReference type="ChEBI" id="CHEBI:15377"/>
        <dbReference type="ChEBI" id="CHEBI:15378"/>
        <dbReference type="ChEBI" id="CHEBI:30616"/>
        <dbReference type="ChEBI" id="CHEBI:43474"/>
        <dbReference type="ChEBI" id="CHEBI:456216"/>
        <dbReference type="EC" id="5.6.2.4"/>
    </reaction>
</comment>
<organism evidence="14 15">
    <name type="scientific">Alkalidesulfovibrio alkalitolerans DSM 16529</name>
    <dbReference type="NCBI Taxonomy" id="1121439"/>
    <lineage>
        <taxon>Bacteria</taxon>
        <taxon>Pseudomonadati</taxon>
        <taxon>Thermodesulfobacteriota</taxon>
        <taxon>Desulfovibrionia</taxon>
        <taxon>Desulfovibrionales</taxon>
        <taxon>Desulfovibrionaceae</taxon>
        <taxon>Alkalidesulfovibrio</taxon>
    </lineage>
</organism>
<dbReference type="Pfam" id="PF13361">
    <property type="entry name" value="UvrD_C"/>
    <property type="match status" value="2"/>
</dbReference>
<reference evidence="14 15" key="1">
    <citation type="journal article" date="2013" name="Genome Announc.">
        <title>Draft genome sequences for three mercury-methylating, sulfate-reducing bacteria.</title>
        <authorList>
            <person name="Brown S.D."/>
            <person name="Hurt R.A.Jr."/>
            <person name="Gilmour C.C."/>
            <person name="Elias D.A."/>
        </authorList>
    </citation>
    <scope>NUCLEOTIDE SEQUENCE [LARGE SCALE GENOMIC DNA]</scope>
    <source>
        <strain evidence="14 15">DSM 16529</strain>
    </source>
</reference>
<dbReference type="Gene3D" id="1.10.10.160">
    <property type="match status" value="1"/>
</dbReference>
<name>S7UJ97_9BACT</name>
<comment type="similarity">
    <text evidence="1">Belongs to the helicase family. UvrD subfamily.</text>
</comment>
<dbReference type="EC" id="5.6.2.4" evidence="8"/>
<dbReference type="AlphaFoldDB" id="S7UJ97"/>
<dbReference type="GO" id="GO:0005829">
    <property type="term" value="C:cytosol"/>
    <property type="evidence" value="ECO:0007669"/>
    <property type="project" value="TreeGrafter"/>
</dbReference>
<accession>S7UJ97</accession>
<dbReference type="InterPro" id="IPR000212">
    <property type="entry name" value="DNA_helicase_UvrD/REP"/>
</dbReference>
<dbReference type="GO" id="GO:0000725">
    <property type="term" value="P:recombinational repair"/>
    <property type="evidence" value="ECO:0007669"/>
    <property type="project" value="TreeGrafter"/>
</dbReference>
<feature type="binding site" evidence="10">
    <location>
        <begin position="28"/>
        <end position="35"/>
    </location>
    <ligand>
        <name>ATP</name>
        <dbReference type="ChEBI" id="CHEBI:30616"/>
    </ligand>
</feature>
<dbReference type="GO" id="GO:0003677">
    <property type="term" value="F:DNA binding"/>
    <property type="evidence" value="ECO:0007669"/>
    <property type="project" value="InterPro"/>
</dbReference>
<dbReference type="SUPFAM" id="SSF52540">
    <property type="entry name" value="P-loop containing nucleoside triphosphate hydrolases"/>
    <property type="match status" value="1"/>
</dbReference>
<dbReference type="RefSeq" id="WP_020887422.1">
    <property type="nucleotide sequence ID" value="NZ_ATHI01000027.1"/>
</dbReference>
<sequence>MPINYDTDLNPAQAAAVLHESGPLLVIAGAGSGKTRTIVYRLARLVEQGTQPENILLLTFTRKASQEMLARASHLLHRGLSQASGGTFHSFAYSQLRRFANFAGYGNGFTIMDRSDATGLVKEARERLALGKGDKAFPKRDTLLEIVSKARNKERDVDQVVAAEYIHLLPYAEDLSRIAGEYAALKKAHALLDYDDLLFELERLLVAEPQVLAQVTARWRHVMVDEYQDTNLVQARLVKLLAGEERNVCAVGDDAQSIYAFRGANVANILAFGQTFPGAAIVRLEQNYRSTQPILDLTNRILENAREKYDKHLFTERADGALPEVVRTISDASQARAVMEKLSELRRDHALHEIAVLFRAGFQSYPLELELNKLGVPFQKFGGIRFTEAAHIKDVLAFLRLAVNPADLSAWRRALELVRGIGPKTALAVAQAAITGDGATLAKHAKKRPALAEILALIERLRAERPEPRRALDLAIGFYTPILMELHPDDHPRRQQGLDELMGLSAPYRDLESFLADVSLENPGEEEQAGREDALVLSTIHSAKGLEWPAVMIIDLVEDRFPSRRALQKPEDLDEERRLMYVACTRARDRLVLFVPESIYIRHLERHEPVRPSPFVLELPRECYQEVREGFGGRLSAVPGPGERPARLDASLAPRRDEPGQSATPVNGAAARMGFCTHKIYGRGKIIEHIAPDKYRVNFQNFGLKVIVAQYLEMEDA</sequence>
<evidence type="ECO:0000313" key="15">
    <source>
        <dbReference type="Proteomes" id="UP000014975"/>
    </source>
</evidence>
<feature type="region of interest" description="Disordered" evidence="11">
    <location>
        <begin position="635"/>
        <end position="667"/>
    </location>
</feature>
<dbReference type="PANTHER" id="PTHR11070">
    <property type="entry name" value="UVRD / RECB / PCRA DNA HELICASE FAMILY MEMBER"/>
    <property type="match status" value="1"/>
</dbReference>
<feature type="domain" description="UvrD-like helicase ATP-binding" evidence="12">
    <location>
        <begin position="7"/>
        <end position="291"/>
    </location>
</feature>
<evidence type="ECO:0000256" key="5">
    <source>
        <dbReference type="ARBA" id="ARBA00022840"/>
    </source>
</evidence>
<evidence type="ECO:0000256" key="7">
    <source>
        <dbReference type="ARBA" id="ARBA00034617"/>
    </source>
</evidence>
<evidence type="ECO:0000256" key="11">
    <source>
        <dbReference type="SAM" id="MobiDB-lite"/>
    </source>
</evidence>
<dbReference type="eggNOG" id="COG0210">
    <property type="taxonomic scope" value="Bacteria"/>
</dbReference>
<evidence type="ECO:0000259" key="13">
    <source>
        <dbReference type="PROSITE" id="PS51217"/>
    </source>
</evidence>
<dbReference type="GO" id="GO:0005524">
    <property type="term" value="F:ATP binding"/>
    <property type="evidence" value="ECO:0007669"/>
    <property type="project" value="UniProtKB-UniRule"/>
</dbReference>
<dbReference type="PROSITE" id="PS51217">
    <property type="entry name" value="UVRD_HELICASE_CTER"/>
    <property type="match status" value="1"/>
</dbReference>
<dbReference type="GO" id="GO:0043138">
    <property type="term" value="F:3'-5' DNA helicase activity"/>
    <property type="evidence" value="ECO:0007669"/>
    <property type="project" value="UniProtKB-EC"/>
</dbReference>
<dbReference type="InterPro" id="IPR014017">
    <property type="entry name" value="DNA_helicase_UvrD-like_C"/>
</dbReference>
<dbReference type="InterPro" id="IPR014016">
    <property type="entry name" value="UvrD-like_ATP-bd"/>
</dbReference>
<dbReference type="InterPro" id="IPR027417">
    <property type="entry name" value="P-loop_NTPase"/>
</dbReference>
<dbReference type="CDD" id="cd18807">
    <property type="entry name" value="SF1_C_UvrD"/>
    <property type="match status" value="1"/>
</dbReference>
<dbReference type="PATRIC" id="fig|1121439.3.peg.2085"/>
<dbReference type="PROSITE" id="PS51198">
    <property type="entry name" value="UVRD_HELICASE_ATP_BIND"/>
    <property type="match status" value="1"/>
</dbReference>
<dbReference type="Pfam" id="PF00580">
    <property type="entry name" value="UvrD-helicase"/>
    <property type="match status" value="1"/>
</dbReference>
<evidence type="ECO:0000256" key="9">
    <source>
        <dbReference type="ARBA" id="ARBA00048988"/>
    </source>
</evidence>
<comment type="caution">
    <text evidence="14">The sequence shown here is derived from an EMBL/GenBank/DDBJ whole genome shotgun (WGS) entry which is preliminary data.</text>
</comment>
<evidence type="ECO:0000313" key="14">
    <source>
        <dbReference type="EMBL" id="EPR32373.1"/>
    </source>
</evidence>
<protein>
    <recommendedName>
        <fullName evidence="8">DNA 3'-5' helicase</fullName>
        <ecNumber evidence="8">5.6.2.4</ecNumber>
    </recommendedName>
</protein>
<dbReference type="InterPro" id="IPR013986">
    <property type="entry name" value="DExx_box_DNA_helicase_dom_sf"/>
</dbReference>
<evidence type="ECO:0000256" key="8">
    <source>
        <dbReference type="ARBA" id="ARBA00034808"/>
    </source>
</evidence>
<proteinExistence type="inferred from homology"/>
<keyword evidence="6" id="KW-0413">Isomerase</keyword>
<keyword evidence="3 10" id="KW-0378">Hydrolase</keyword>
<evidence type="ECO:0000256" key="4">
    <source>
        <dbReference type="ARBA" id="ARBA00022806"/>
    </source>
</evidence>
<evidence type="ECO:0000256" key="6">
    <source>
        <dbReference type="ARBA" id="ARBA00023235"/>
    </source>
</evidence>
<evidence type="ECO:0000259" key="12">
    <source>
        <dbReference type="PROSITE" id="PS51198"/>
    </source>
</evidence>
<dbReference type="Proteomes" id="UP000014975">
    <property type="component" value="Unassembled WGS sequence"/>
</dbReference>
<dbReference type="CDD" id="cd17932">
    <property type="entry name" value="DEXQc_UvrD"/>
    <property type="match status" value="1"/>
</dbReference>
<dbReference type="EMBL" id="ATHI01000027">
    <property type="protein sequence ID" value="EPR32373.1"/>
    <property type="molecule type" value="Genomic_DNA"/>
</dbReference>
<feature type="domain" description="UvrD-like helicase C-terminal" evidence="13">
    <location>
        <begin position="292"/>
        <end position="545"/>
    </location>
</feature>
<gene>
    <name evidence="14" type="ORF">dsat_0725</name>
</gene>
<keyword evidence="2 10" id="KW-0547">Nucleotide-binding</keyword>
<evidence type="ECO:0000256" key="3">
    <source>
        <dbReference type="ARBA" id="ARBA00022801"/>
    </source>
</evidence>
<evidence type="ECO:0000256" key="1">
    <source>
        <dbReference type="ARBA" id="ARBA00009922"/>
    </source>
</evidence>
<dbReference type="Gene3D" id="1.10.486.10">
    <property type="entry name" value="PCRA, domain 4"/>
    <property type="match status" value="1"/>
</dbReference>
<keyword evidence="5 10" id="KW-0067">ATP-binding</keyword>
<comment type="catalytic activity">
    <reaction evidence="7">
        <text>Couples ATP hydrolysis with the unwinding of duplex DNA by translocating in the 3'-5' direction.</text>
        <dbReference type="EC" id="5.6.2.4"/>
    </reaction>
</comment>
<evidence type="ECO:0000256" key="10">
    <source>
        <dbReference type="PROSITE-ProRule" id="PRU00560"/>
    </source>
</evidence>
<evidence type="ECO:0000256" key="2">
    <source>
        <dbReference type="ARBA" id="ARBA00022741"/>
    </source>
</evidence>
<keyword evidence="15" id="KW-1185">Reference proteome</keyword>
<dbReference type="GO" id="GO:0016887">
    <property type="term" value="F:ATP hydrolysis activity"/>
    <property type="evidence" value="ECO:0007669"/>
    <property type="project" value="RHEA"/>
</dbReference>
<dbReference type="OrthoDB" id="9810135at2"/>
<dbReference type="STRING" id="1121439.dsat_0725"/>
<dbReference type="PANTHER" id="PTHR11070:SF3">
    <property type="entry name" value="DNA 3'-5' HELICASE"/>
    <property type="match status" value="1"/>
</dbReference>